<dbReference type="InterPro" id="IPR000014">
    <property type="entry name" value="PAS"/>
</dbReference>
<dbReference type="InterPro" id="IPR035965">
    <property type="entry name" value="PAS-like_dom_sf"/>
</dbReference>
<dbReference type="CDD" id="cd01949">
    <property type="entry name" value="GGDEF"/>
    <property type="match status" value="1"/>
</dbReference>
<dbReference type="RefSeq" id="WP_109305757.1">
    <property type="nucleotide sequence ID" value="NZ_BJUF01000013.1"/>
</dbReference>
<dbReference type="SUPFAM" id="SSF55785">
    <property type="entry name" value="PYP-like sensor domain (PAS domain)"/>
    <property type="match status" value="1"/>
</dbReference>
<keyword evidence="1" id="KW-0175">Coiled coil</keyword>
<dbReference type="FunFam" id="3.30.70.270:FF:000001">
    <property type="entry name" value="Diguanylate cyclase domain protein"/>
    <property type="match status" value="1"/>
</dbReference>
<evidence type="ECO:0000259" key="2">
    <source>
        <dbReference type="PROSITE" id="PS50112"/>
    </source>
</evidence>
<protein>
    <submittedName>
        <fullName evidence="4">PAS domain S-box protein</fullName>
    </submittedName>
</protein>
<dbReference type="GO" id="GO:0043709">
    <property type="term" value="P:cell adhesion involved in single-species biofilm formation"/>
    <property type="evidence" value="ECO:0007669"/>
    <property type="project" value="TreeGrafter"/>
</dbReference>
<dbReference type="Pfam" id="PF13426">
    <property type="entry name" value="PAS_9"/>
    <property type="match status" value="1"/>
</dbReference>
<feature type="domain" description="PAS" evidence="2">
    <location>
        <begin position="1"/>
        <end position="62"/>
    </location>
</feature>
<dbReference type="InterPro" id="IPR000160">
    <property type="entry name" value="GGDEF_dom"/>
</dbReference>
<dbReference type="OrthoDB" id="9759607at2"/>
<dbReference type="Gene3D" id="3.30.70.270">
    <property type="match status" value="1"/>
</dbReference>
<evidence type="ECO:0000259" key="3">
    <source>
        <dbReference type="PROSITE" id="PS50887"/>
    </source>
</evidence>
<feature type="coiled-coil region" evidence="1">
    <location>
        <begin position="130"/>
        <end position="157"/>
    </location>
</feature>
<dbReference type="GO" id="GO:0052621">
    <property type="term" value="F:diguanylate cyclase activity"/>
    <property type="evidence" value="ECO:0007669"/>
    <property type="project" value="TreeGrafter"/>
</dbReference>
<accession>A0A2U3AMD6</accession>
<dbReference type="AlphaFoldDB" id="A0A2U3AMD6"/>
<evidence type="ECO:0000313" key="5">
    <source>
        <dbReference type="Proteomes" id="UP000245938"/>
    </source>
</evidence>
<dbReference type="PROSITE" id="PS50887">
    <property type="entry name" value="GGDEF"/>
    <property type="match status" value="1"/>
</dbReference>
<dbReference type="GO" id="GO:0005886">
    <property type="term" value="C:plasma membrane"/>
    <property type="evidence" value="ECO:0007669"/>
    <property type="project" value="TreeGrafter"/>
</dbReference>
<dbReference type="PROSITE" id="PS50112">
    <property type="entry name" value="PAS"/>
    <property type="match status" value="1"/>
</dbReference>
<keyword evidence="5" id="KW-1185">Reference proteome</keyword>
<dbReference type="GO" id="GO:1902201">
    <property type="term" value="P:negative regulation of bacterial-type flagellum-dependent cell motility"/>
    <property type="evidence" value="ECO:0007669"/>
    <property type="project" value="TreeGrafter"/>
</dbReference>
<dbReference type="NCBIfam" id="TIGR00229">
    <property type="entry name" value="sensory_box"/>
    <property type="match status" value="1"/>
</dbReference>
<dbReference type="InterPro" id="IPR050469">
    <property type="entry name" value="Diguanylate_Cyclase"/>
</dbReference>
<evidence type="ECO:0000256" key="1">
    <source>
        <dbReference type="SAM" id="Coils"/>
    </source>
</evidence>
<dbReference type="CDD" id="cd00130">
    <property type="entry name" value="PAS"/>
    <property type="match status" value="1"/>
</dbReference>
<name>A0A2U3AMD6_9BACL</name>
<dbReference type="SUPFAM" id="SSF55073">
    <property type="entry name" value="Nucleotide cyclase"/>
    <property type="match status" value="1"/>
</dbReference>
<dbReference type="NCBIfam" id="TIGR00254">
    <property type="entry name" value="GGDEF"/>
    <property type="match status" value="1"/>
</dbReference>
<comment type="caution">
    <text evidence="4">The sequence shown here is derived from an EMBL/GenBank/DDBJ whole genome shotgun (WGS) entry which is preliminary data.</text>
</comment>
<feature type="domain" description="GGDEF" evidence="3">
    <location>
        <begin position="195"/>
        <end position="324"/>
    </location>
</feature>
<dbReference type="EMBL" id="QFVR01000007">
    <property type="protein sequence ID" value="PWI25703.1"/>
    <property type="molecule type" value="Genomic_DNA"/>
</dbReference>
<sequence>MNERLDYAPCGILTIDLDGNIIEVNQTLLDWLGTSRQAVVGSHFESLLSIANRLIFYSYFYPTINLYGKVDELIIKLKNQAGESTPYIMNAKKVNLTNKVAIDCAILQMEKRVSYETELKQARTVIQNALLAKETALEKLEQIYSEIEKKQVELMKINMDLIEVTNTDKLTGIYNRKYFQEQMDFYFSQKDFSKFGFSLIMIDIDFFKNVNDTYGHPIGDQVLTQLAQLLHKNARQEDIVTRYGGEEFTIVLPDTGRKQAIDLAQHYKHLVSNSQWPEVGQLTISLGVATYQKADNVEELLKKADIALYHSKNHGRNCVTHYDQLN</sequence>
<dbReference type="SMART" id="SM00091">
    <property type="entry name" value="PAS"/>
    <property type="match status" value="1"/>
</dbReference>
<proteinExistence type="predicted"/>
<dbReference type="InterPro" id="IPR029787">
    <property type="entry name" value="Nucleotide_cyclase"/>
</dbReference>
<dbReference type="InterPro" id="IPR043128">
    <property type="entry name" value="Rev_trsase/Diguanyl_cyclase"/>
</dbReference>
<organism evidence="4 5">
    <name type="scientific">Kurthia sibirica</name>
    <dbReference type="NCBI Taxonomy" id="202750"/>
    <lineage>
        <taxon>Bacteria</taxon>
        <taxon>Bacillati</taxon>
        <taxon>Bacillota</taxon>
        <taxon>Bacilli</taxon>
        <taxon>Bacillales</taxon>
        <taxon>Caryophanaceae</taxon>
        <taxon>Kurthia</taxon>
    </lineage>
</organism>
<dbReference type="PANTHER" id="PTHR45138:SF9">
    <property type="entry name" value="DIGUANYLATE CYCLASE DGCM-RELATED"/>
    <property type="match status" value="1"/>
</dbReference>
<dbReference type="Pfam" id="PF00990">
    <property type="entry name" value="GGDEF"/>
    <property type="match status" value="1"/>
</dbReference>
<dbReference type="PANTHER" id="PTHR45138">
    <property type="entry name" value="REGULATORY COMPONENTS OF SENSORY TRANSDUCTION SYSTEM"/>
    <property type="match status" value="1"/>
</dbReference>
<dbReference type="Gene3D" id="3.30.450.20">
    <property type="entry name" value="PAS domain"/>
    <property type="match status" value="1"/>
</dbReference>
<reference evidence="4 5" key="1">
    <citation type="submission" date="2018-05" db="EMBL/GenBank/DDBJ databases">
        <title>Kurthia sibirica genome sequence.</title>
        <authorList>
            <person name="Maclea K.S."/>
            <person name="Goen A.E."/>
        </authorList>
    </citation>
    <scope>NUCLEOTIDE SEQUENCE [LARGE SCALE GENOMIC DNA]</scope>
    <source>
        <strain evidence="4 5">ATCC 49154</strain>
    </source>
</reference>
<gene>
    <name evidence="4" type="ORF">DEX24_07275</name>
</gene>
<dbReference type="Proteomes" id="UP000245938">
    <property type="component" value="Unassembled WGS sequence"/>
</dbReference>
<dbReference type="SMART" id="SM00267">
    <property type="entry name" value="GGDEF"/>
    <property type="match status" value="1"/>
</dbReference>
<evidence type="ECO:0000313" key="4">
    <source>
        <dbReference type="EMBL" id="PWI25703.1"/>
    </source>
</evidence>